<protein>
    <submittedName>
        <fullName evidence="2">Uncharacterized protein</fullName>
    </submittedName>
</protein>
<accession>A0A9W8VLM0</accession>
<feature type="compositionally biased region" description="Basic and acidic residues" evidence="1">
    <location>
        <begin position="117"/>
        <end position="134"/>
    </location>
</feature>
<comment type="caution">
    <text evidence="2">The sequence shown here is derived from an EMBL/GenBank/DDBJ whole genome shotgun (WGS) entry which is preliminary data.</text>
</comment>
<proteinExistence type="predicted"/>
<evidence type="ECO:0000256" key="1">
    <source>
        <dbReference type="SAM" id="MobiDB-lite"/>
    </source>
</evidence>
<dbReference type="AlphaFoldDB" id="A0A9W8VLM0"/>
<evidence type="ECO:0000313" key="2">
    <source>
        <dbReference type="EMBL" id="KAJ4270216.1"/>
    </source>
</evidence>
<gene>
    <name evidence="2" type="ORF">NW762_001892</name>
</gene>
<keyword evidence="3" id="KW-1185">Reference proteome</keyword>
<dbReference type="Proteomes" id="UP001152049">
    <property type="component" value="Unassembled WGS sequence"/>
</dbReference>
<reference evidence="2" key="1">
    <citation type="submission" date="2022-09" db="EMBL/GenBank/DDBJ databases">
        <title>Fusarium specimens isolated from Avocado Roots.</title>
        <authorList>
            <person name="Stajich J."/>
            <person name="Roper C."/>
            <person name="Heimlech-Rivalta G."/>
        </authorList>
    </citation>
    <scope>NUCLEOTIDE SEQUENCE</scope>
    <source>
        <strain evidence="2">CF00136</strain>
    </source>
</reference>
<dbReference type="OrthoDB" id="10581925at2759"/>
<organism evidence="2 3">
    <name type="scientific">Fusarium torreyae</name>
    <dbReference type="NCBI Taxonomy" id="1237075"/>
    <lineage>
        <taxon>Eukaryota</taxon>
        <taxon>Fungi</taxon>
        <taxon>Dikarya</taxon>
        <taxon>Ascomycota</taxon>
        <taxon>Pezizomycotina</taxon>
        <taxon>Sordariomycetes</taxon>
        <taxon>Hypocreomycetidae</taxon>
        <taxon>Hypocreales</taxon>
        <taxon>Nectriaceae</taxon>
        <taxon>Fusarium</taxon>
    </lineage>
</organism>
<sequence length="140" mass="15297">MADKKLGSKPEPVPSKKGNASTHDLTPDGASDERNSPAQSLQLSTPTQDQSRPNEGDTTQATSGPENQAVGLSPMERWKKEQLKESYFTPFRCSEAKPLKNTAEKFPLNISEDDEHEPQGPEKHSAHGDKDAKRGSAQRS</sequence>
<feature type="compositionally biased region" description="Polar residues" evidence="1">
    <location>
        <begin position="36"/>
        <end position="66"/>
    </location>
</feature>
<dbReference type="EMBL" id="JAOQAZ010000002">
    <property type="protein sequence ID" value="KAJ4270216.1"/>
    <property type="molecule type" value="Genomic_DNA"/>
</dbReference>
<evidence type="ECO:0000313" key="3">
    <source>
        <dbReference type="Proteomes" id="UP001152049"/>
    </source>
</evidence>
<feature type="region of interest" description="Disordered" evidence="1">
    <location>
        <begin position="1"/>
        <end position="140"/>
    </location>
</feature>
<name>A0A9W8VLM0_9HYPO</name>